<feature type="domain" description="NAD/GMP synthase" evidence="11">
    <location>
        <begin position="31"/>
        <end position="272"/>
    </location>
</feature>
<keyword evidence="6 8" id="KW-0460">Magnesium</keyword>
<reference evidence="13 14" key="1">
    <citation type="submission" date="2018-06" db="EMBL/GenBank/DDBJ databases">
        <authorList>
            <consortium name="Pathogen Informatics"/>
            <person name="Doyle S."/>
        </authorList>
    </citation>
    <scope>NUCLEOTIDE SEQUENCE [LARGE SCALE GENOMIC DNA]</scope>
    <source>
        <strain evidence="13 14">NCTC11842</strain>
    </source>
</reference>
<feature type="binding site" description="in other chain" evidence="8">
    <location>
        <position position="180"/>
    </location>
    <ligand>
        <name>deamido-NAD(+)</name>
        <dbReference type="ChEBI" id="CHEBI:58437"/>
        <note>ligand shared between two neighboring subunits</note>
    </ligand>
</feature>
<dbReference type="Proteomes" id="UP000250443">
    <property type="component" value="Unassembled WGS sequence"/>
</dbReference>
<dbReference type="GO" id="GO:0005737">
    <property type="term" value="C:cytoplasm"/>
    <property type="evidence" value="ECO:0007669"/>
    <property type="project" value="InterPro"/>
</dbReference>
<keyword evidence="15" id="KW-1185">Reference proteome</keyword>
<dbReference type="SUPFAM" id="SSF52402">
    <property type="entry name" value="Adenine nucleotide alpha hydrolases-like"/>
    <property type="match status" value="1"/>
</dbReference>
<evidence type="ECO:0000259" key="11">
    <source>
        <dbReference type="Pfam" id="PF02540"/>
    </source>
</evidence>
<evidence type="ECO:0000313" key="14">
    <source>
        <dbReference type="Proteomes" id="UP000250443"/>
    </source>
</evidence>
<reference evidence="12 15" key="2">
    <citation type="submission" date="2020-10" db="EMBL/GenBank/DDBJ databases">
        <title>Genome sequences of Pseudomonas isolates.</title>
        <authorList>
            <person name="Wessels L."/>
            <person name="Reich F."/>
            <person name="Hammerl J."/>
        </authorList>
    </citation>
    <scope>NUCLEOTIDE SEQUENCE [LARGE SCALE GENOMIC DNA]</scope>
    <source>
        <strain evidence="12 15">20-MO00624-0</strain>
    </source>
</reference>
<feature type="binding site" evidence="8">
    <location>
        <position position="218"/>
    </location>
    <ligand>
        <name>ATP</name>
        <dbReference type="ChEBI" id="CHEBI:30616"/>
    </ligand>
</feature>
<organism evidence="13 14">
    <name type="scientific">Pseudomonas luteola</name>
    <dbReference type="NCBI Taxonomy" id="47886"/>
    <lineage>
        <taxon>Bacteria</taxon>
        <taxon>Pseudomonadati</taxon>
        <taxon>Pseudomonadota</taxon>
        <taxon>Gammaproteobacteria</taxon>
        <taxon>Pseudomonadales</taxon>
        <taxon>Pseudomonadaceae</taxon>
        <taxon>Pseudomonas</taxon>
    </lineage>
</organism>
<dbReference type="Gene3D" id="3.40.50.620">
    <property type="entry name" value="HUPs"/>
    <property type="match status" value="1"/>
</dbReference>
<dbReference type="InterPro" id="IPR014729">
    <property type="entry name" value="Rossmann-like_a/b/a_fold"/>
</dbReference>
<evidence type="ECO:0000256" key="5">
    <source>
        <dbReference type="ARBA" id="ARBA00022840"/>
    </source>
</evidence>
<evidence type="ECO:0000313" key="12">
    <source>
        <dbReference type="EMBL" id="MBF8640648.1"/>
    </source>
</evidence>
<dbReference type="GO" id="GO:0004359">
    <property type="term" value="F:glutaminase activity"/>
    <property type="evidence" value="ECO:0007669"/>
    <property type="project" value="InterPro"/>
</dbReference>
<dbReference type="Pfam" id="PF02540">
    <property type="entry name" value="NAD_synthase"/>
    <property type="match status" value="1"/>
</dbReference>
<protein>
    <recommendedName>
        <fullName evidence="8 10">NH(3)-dependent NAD(+) synthetase</fullName>
        <ecNumber evidence="8 10">6.3.1.5</ecNumber>
    </recommendedName>
</protein>
<dbReference type="EMBL" id="UAUF01000011">
    <property type="protein sequence ID" value="SPZ06004.1"/>
    <property type="molecule type" value="Genomic_DNA"/>
</dbReference>
<proteinExistence type="inferred from homology"/>
<keyword evidence="7 8" id="KW-0520">NAD</keyword>
<evidence type="ECO:0000256" key="9">
    <source>
        <dbReference type="RuleBase" id="RU003811"/>
    </source>
</evidence>
<feature type="binding site" evidence="8">
    <location>
        <position position="196"/>
    </location>
    <ligand>
        <name>ATP</name>
        <dbReference type="ChEBI" id="CHEBI:30616"/>
    </ligand>
</feature>
<evidence type="ECO:0000313" key="13">
    <source>
        <dbReference type="EMBL" id="SPZ06004.1"/>
    </source>
</evidence>
<gene>
    <name evidence="8 13" type="primary">nadE</name>
    <name evidence="12" type="ORF">IRZ65_08135</name>
    <name evidence="13" type="ORF">NCTC11842_01931</name>
</gene>
<feature type="binding site" evidence="8">
    <location>
        <begin position="50"/>
        <end position="57"/>
    </location>
    <ligand>
        <name>ATP</name>
        <dbReference type="ChEBI" id="CHEBI:30616"/>
    </ligand>
</feature>
<name>A0A2X2CF61_PSELU</name>
<feature type="binding site" description="in other chain" evidence="8">
    <location>
        <begin position="267"/>
        <end position="268"/>
    </location>
    <ligand>
        <name>deamido-NAD(+)</name>
        <dbReference type="ChEBI" id="CHEBI:58437"/>
        <note>ligand shared between two neighboring subunits</note>
    </ligand>
</feature>
<dbReference type="GO" id="GO:0005524">
    <property type="term" value="F:ATP binding"/>
    <property type="evidence" value="ECO:0007669"/>
    <property type="project" value="UniProtKB-UniRule"/>
</dbReference>
<keyword evidence="5 8" id="KW-0067">ATP-binding</keyword>
<dbReference type="NCBIfam" id="TIGR00552">
    <property type="entry name" value="nadE"/>
    <property type="match status" value="1"/>
</dbReference>
<feature type="binding site" evidence="8">
    <location>
        <position position="172"/>
    </location>
    <ligand>
        <name>Mg(2+)</name>
        <dbReference type="ChEBI" id="CHEBI:18420"/>
    </ligand>
</feature>
<dbReference type="NCBIfam" id="NF001979">
    <property type="entry name" value="PRK00768.1"/>
    <property type="match status" value="1"/>
</dbReference>
<evidence type="ECO:0000256" key="8">
    <source>
        <dbReference type="HAMAP-Rule" id="MF_00193"/>
    </source>
</evidence>
<comment type="similarity">
    <text evidence="1 8 9">Belongs to the NAD synthetase family.</text>
</comment>
<dbReference type="GO" id="GO:0009435">
    <property type="term" value="P:NAD+ biosynthetic process"/>
    <property type="evidence" value="ECO:0007669"/>
    <property type="project" value="UniProtKB-UniRule"/>
</dbReference>
<comment type="pathway">
    <text evidence="8">Cofactor biosynthesis; NAD(+) biosynthesis; NAD(+) from deamido-NAD(+) (ammonia route): step 1/1.</text>
</comment>
<evidence type="ECO:0000256" key="10">
    <source>
        <dbReference type="RuleBase" id="RU003812"/>
    </source>
</evidence>
<dbReference type="PANTHER" id="PTHR23090:SF7">
    <property type="entry name" value="NH(3)-DEPENDENT NAD(+) SYNTHETASE"/>
    <property type="match status" value="1"/>
</dbReference>
<feature type="binding site" evidence="8">
    <location>
        <position position="56"/>
    </location>
    <ligand>
        <name>Mg(2+)</name>
        <dbReference type="ChEBI" id="CHEBI:18420"/>
    </ligand>
</feature>
<dbReference type="EMBL" id="JADMCD010000003">
    <property type="protein sequence ID" value="MBF8640648.1"/>
    <property type="molecule type" value="Genomic_DNA"/>
</dbReference>
<evidence type="ECO:0000256" key="4">
    <source>
        <dbReference type="ARBA" id="ARBA00022741"/>
    </source>
</evidence>
<evidence type="ECO:0000256" key="6">
    <source>
        <dbReference type="ARBA" id="ARBA00022842"/>
    </source>
</evidence>
<evidence type="ECO:0000256" key="2">
    <source>
        <dbReference type="ARBA" id="ARBA00022598"/>
    </source>
</evidence>
<dbReference type="InterPro" id="IPR022310">
    <property type="entry name" value="NAD/GMP_synthase"/>
</dbReference>
<keyword evidence="3 8" id="KW-0479">Metal-binding</keyword>
<feature type="binding site" evidence="8">
    <location>
        <position position="187"/>
    </location>
    <ligand>
        <name>deamido-NAD(+)</name>
        <dbReference type="ChEBI" id="CHEBI:58437"/>
        <note>ligand shared between two neighboring subunits</note>
    </ligand>
</feature>
<accession>A0A2X2CF61</accession>
<evidence type="ECO:0000256" key="3">
    <source>
        <dbReference type="ARBA" id="ARBA00022723"/>
    </source>
</evidence>
<feature type="binding site" description="in other chain" evidence="8">
    <location>
        <position position="147"/>
    </location>
    <ligand>
        <name>deamido-NAD(+)</name>
        <dbReference type="ChEBI" id="CHEBI:58437"/>
        <note>ligand shared between two neighboring subunits</note>
    </ligand>
</feature>
<dbReference type="Proteomes" id="UP000626180">
    <property type="component" value="Unassembled WGS sequence"/>
</dbReference>
<evidence type="ECO:0000256" key="7">
    <source>
        <dbReference type="ARBA" id="ARBA00023027"/>
    </source>
</evidence>
<dbReference type="InterPro" id="IPR022926">
    <property type="entry name" value="NH(3)-dep_NAD(+)_synth"/>
</dbReference>
<comment type="subunit">
    <text evidence="8">Homodimer.</text>
</comment>
<dbReference type="GO" id="GO:0008795">
    <property type="term" value="F:NAD+ synthase activity"/>
    <property type="evidence" value="ECO:0007669"/>
    <property type="project" value="UniProtKB-UniRule"/>
</dbReference>
<comment type="function">
    <text evidence="8">Catalyzes the ATP-dependent amidation of deamido-NAD to form NAD. Uses ammonia as a nitrogen source.</text>
</comment>
<keyword evidence="2 8" id="KW-0436">Ligase</keyword>
<sequence>MSDDYESIQRDIIKALEIPTEFDAQREAELRIKFLKDYLIRTGMEAYVLGISGGVDSSTAGRLAQLAVEQARSEGHNARFIAMRLPYGVQKDEEDAQRALGFIQADEVLTVNIKPATDGMLQGLQDSKLAFRDEGQQDFVMGNVKARQRMIAQYAVAGARKGLVIGTDHGAEALMGFYTKFGDGACDLTPLHGLNKRRVRMICEYLGAPDNLVHKVPTADLESLSPGKPDEEAFGISYAEIDDFLEGKKVSDHAYQVIFKYYSGSHHKRALPVTPYS</sequence>
<dbReference type="HAMAP" id="MF_00193">
    <property type="entry name" value="NadE_ammonia_dep"/>
    <property type="match status" value="1"/>
</dbReference>
<evidence type="ECO:0000313" key="15">
    <source>
        <dbReference type="Proteomes" id="UP000626180"/>
    </source>
</evidence>
<comment type="catalytic activity">
    <reaction evidence="8 10">
        <text>deamido-NAD(+) + NH4(+) + ATP = AMP + diphosphate + NAD(+) + H(+)</text>
        <dbReference type="Rhea" id="RHEA:21188"/>
        <dbReference type="ChEBI" id="CHEBI:15378"/>
        <dbReference type="ChEBI" id="CHEBI:28938"/>
        <dbReference type="ChEBI" id="CHEBI:30616"/>
        <dbReference type="ChEBI" id="CHEBI:33019"/>
        <dbReference type="ChEBI" id="CHEBI:57540"/>
        <dbReference type="ChEBI" id="CHEBI:58437"/>
        <dbReference type="ChEBI" id="CHEBI:456215"/>
        <dbReference type="EC" id="6.3.1.5"/>
    </reaction>
</comment>
<dbReference type="EC" id="6.3.1.5" evidence="8 10"/>
<dbReference type="GO" id="GO:0046872">
    <property type="term" value="F:metal ion binding"/>
    <property type="evidence" value="ECO:0007669"/>
    <property type="project" value="UniProtKB-KW"/>
</dbReference>
<dbReference type="GO" id="GO:0003952">
    <property type="term" value="F:NAD+ synthase (glutamine-hydrolyzing) activity"/>
    <property type="evidence" value="ECO:0007669"/>
    <property type="project" value="InterPro"/>
</dbReference>
<dbReference type="UniPathway" id="UPA00253">
    <property type="reaction ID" value="UER00333"/>
</dbReference>
<dbReference type="InterPro" id="IPR003694">
    <property type="entry name" value="NAD_synthase"/>
</dbReference>
<feature type="binding site" evidence="8">
    <location>
        <position position="167"/>
    </location>
    <ligand>
        <name>ATP</name>
        <dbReference type="ChEBI" id="CHEBI:30616"/>
    </ligand>
</feature>
<evidence type="ECO:0000256" key="1">
    <source>
        <dbReference type="ARBA" id="ARBA00005859"/>
    </source>
</evidence>
<dbReference type="RefSeq" id="WP_010798093.1">
    <property type="nucleotide sequence ID" value="NZ_CP044086.1"/>
</dbReference>
<dbReference type="CDD" id="cd00553">
    <property type="entry name" value="NAD_synthase"/>
    <property type="match status" value="1"/>
</dbReference>
<keyword evidence="4 8" id="KW-0547">Nucleotide-binding</keyword>
<dbReference type="AlphaFoldDB" id="A0A2X2CF61"/>
<dbReference type="PANTHER" id="PTHR23090">
    <property type="entry name" value="NH 3 /GLUTAMINE-DEPENDENT NAD + SYNTHETASE"/>
    <property type="match status" value="1"/>
</dbReference>